<dbReference type="GO" id="GO:0003677">
    <property type="term" value="F:DNA binding"/>
    <property type="evidence" value="ECO:0007669"/>
    <property type="project" value="UniProtKB-UniRule"/>
</dbReference>
<evidence type="ECO:0000259" key="3">
    <source>
        <dbReference type="PROSITE" id="PS50118"/>
    </source>
</evidence>
<keyword evidence="1" id="KW-0238">DNA-binding</keyword>
<keyword evidence="1" id="KW-0539">Nucleus</keyword>
<feature type="compositionally biased region" description="Basic and acidic residues" evidence="2">
    <location>
        <begin position="237"/>
        <end position="246"/>
    </location>
</feature>
<gene>
    <name evidence="4" type="ORF">AFUS01_LOCUS26018</name>
</gene>
<reference evidence="4" key="1">
    <citation type="submission" date="2021-06" db="EMBL/GenBank/DDBJ databases">
        <authorList>
            <person name="Hodson N. C."/>
            <person name="Mongue J. A."/>
            <person name="Jaron S. K."/>
        </authorList>
    </citation>
    <scope>NUCLEOTIDE SEQUENCE</scope>
</reference>
<accession>A0A8J2KEP1</accession>
<organism evidence="4 5">
    <name type="scientific">Allacma fusca</name>
    <dbReference type="NCBI Taxonomy" id="39272"/>
    <lineage>
        <taxon>Eukaryota</taxon>
        <taxon>Metazoa</taxon>
        <taxon>Ecdysozoa</taxon>
        <taxon>Arthropoda</taxon>
        <taxon>Hexapoda</taxon>
        <taxon>Collembola</taxon>
        <taxon>Symphypleona</taxon>
        <taxon>Sminthuridae</taxon>
        <taxon>Allacma</taxon>
    </lineage>
</organism>
<sequence length="246" mass="28190">MARAREPAMNARCQKARKKRPLTAYNLFLSKFMRSQCIASVEDAQKALKAGAKLWSKMSCSEKRKYGRQQPKMWSEYRVAMANYRAQLQTFKAPPRPFAAFLKDYYYSGRFVTRLEGETGRDIISRLSKSASSAWHHLQPSQRYEYTSNFQAQYREHKRSLSGSDELSINDITGKSLQLLGPGQKSPDFSPETELESPEIQLEASTVCNSNTRPKPILRKFSKFGRRGRGASKKTLRFSEDNQHLG</sequence>
<dbReference type="PROSITE" id="PS50118">
    <property type="entry name" value="HMG_BOX_2"/>
    <property type="match status" value="1"/>
</dbReference>
<proteinExistence type="predicted"/>
<keyword evidence="5" id="KW-1185">Reference proteome</keyword>
<dbReference type="EMBL" id="CAJVCH010341881">
    <property type="protein sequence ID" value="CAG7815333.1"/>
    <property type="molecule type" value="Genomic_DNA"/>
</dbReference>
<name>A0A8J2KEP1_9HEXA</name>
<dbReference type="AlphaFoldDB" id="A0A8J2KEP1"/>
<feature type="domain" description="HMG box" evidence="3">
    <location>
        <begin position="18"/>
        <end position="85"/>
    </location>
</feature>
<evidence type="ECO:0000256" key="1">
    <source>
        <dbReference type="PROSITE-ProRule" id="PRU00267"/>
    </source>
</evidence>
<evidence type="ECO:0000313" key="5">
    <source>
        <dbReference type="Proteomes" id="UP000708208"/>
    </source>
</evidence>
<feature type="region of interest" description="Disordered" evidence="2">
    <location>
        <begin position="219"/>
        <end position="246"/>
    </location>
</feature>
<dbReference type="SMART" id="SM00398">
    <property type="entry name" value="HMG"/>
    <property type="match status" value="2"/>
</dbReference>
<dbReference type="GO" id="GO:0005634">
    <property type="term" value="C:nucleus"/>
    <property type="evidence" value="ECO:0007669"/>
    <property type="project" value="UniProtKB-UniRule"/>
</dbReference>
<dbReference type="Proteomes" id="UP000708208">
    <property type="component" value="Unassembled WGS sequence"/>
</dbReference>
<dbReference type="InterPro" id="IPR009071">
    <property type="entry name" value="HMG_box_dom"/>
</dbReference>
<protein>
    <recommendedName>
        <fullName evidence="3">HMG box domain-containing protein</fullName>
    </recommendedName>
</protein>
<feature type="compositionally biased region" description="Basic residues" evidence="2">
    <location>
        <begin position="219"/>
        <end position="236"/>
    </location>
</feature>
<feature type="DNA-binding region" description="HMG box" evidence="1">
    <location>
        <begin position="18"/>
        <end position="85"/>
    </location>
</feature>
<evidence type="ECO:0000313" key="4">
    <source>
        <dbReference type="EMBL" id="CAG7815333.1"/>
    </source>
</evidence>
<comment type="caution">
    <text evidence="4">The sequence shown here is derived from an EMBL/GenBank/DDBJ whole genome shotgun (WGS) entry which is preliminary data.</text>
</comment>
<evidence type="ECO:0000256" key="2">
    <source>
        <dbReference type="SAM" id="MobiDB-lite"/>
    </source>
</evidence>